<keyword evidence="1" id="KW-0596">Phosphopantetheine</keyword>
<dbReference type="Gene3D" id="3.40.50.12780">
    <property type="entry name" value="N-terminal domain of ligase-like"/>
    <property type="match status" value="1"/>
</dbReference>
<dbReference type="Gene3D" id="3.30.300.30">
    <property type="match status" value="1"/>
</dbReference>
<dbReference type="Gene3D" id="3.30.559.30">
    <property type="entry name" value="Nonribosomal peptide synthetase, condensation domain"/>
    <property type="match status" value="1"/>
</dbReference>
<dbReference type="InterPro" id="IPR000873">
    <property type="entry name" value="AMP-dep_synth/lig_dom"/>
</dbReference>
<dbReference type="EMBL" id="ML002710">
    <property type="protein sequence ID" value="RKP36151.1"/>
    <property type="molecule type" value="Genomic_DNA"/>
</dbReference>
<dbReference type="InterPro" id="IPR006162">
    <property type="entry name" value="Ppantetheine_attach_site"/>
</dbReference>
<dbReference type="SUPFAM" id="SSF56801">
    <property type="entry name" value="Acetyl-CoA synthetase-like"/>
    <property type="match status" value="1"/>
</dbReference>
<keyword evidence="4" id="KW-0732">Signal</keyword>
<dbReference type="Gene3D" id="1.10.1200.10">
    <property type="entry name" value="ACP-like"/>
    <property type="match status" value="1"/>
</dbReference>
<dbReference type="GO" id="GO:0044550">
    <property type="term" value="P:secondary metabolite biosynthetic process"/>
    <property type="evidence" value="ECO:0007669"/>
    <property type="project" value="TreeGrafter"/>
</dbReference>
<dbReference type="PANTHER" id="PTHR45527">
    <property type="entry name" value="NONRIBOSOMAL PEPTIDE SYNTHETASE"/>
    <property type="match status" value="1"/>
</dbReference>
<keyword evidence="7" id="KW-1185">Reference proteome</keyword>
<feature type="signal peptide" evidence="4">
    <location>
        <begin position="1"/>
        <end position="19"/>
    </location>
</feature>
<dbReference type="GO" id="GO:0016874">
    <property type="term" value="F:ligase activity"/>
    <property type="evidence" value="ECO:0007669"/>
    <property type="project" value="UniProtKB-KW"/>
</dbReference>
<dbReference type="InterPro" id="IPR001242">
    <property type="entry name" value="Condensation_dom"/>
</dbReference>
<dbReference type="SUPFAM" id="SSF47336">
    <property type="entry name" value="ACP-like"/>
    <property type="match status" value="1"/>
</dbReference>
<dbReference type="CDD" id="cd19542">
    <property type="entry name" value="CT_NRPS-like"/>
    <property type="match status" value="1"/>
</dbReference>
<dbReference type="InterPro" id="IPR045851">
    <property type="entry name" value="AMP-bd_C_sf"/>
</dbReference>
<dbReference type="Pfam" id="PF00550">
    <property type="entry name" value="PP-binding"/>
    <property type="match status" value="1"/>
</dbReference>
<evidence type="ECO:0000313" key="6">
    <source>
        <dbReference type="EMBL" id="RKP36151.1"/>
    </source>
</evidence>
<dbReference type="SMART" id="SM00823">
    <property type="entry name" value="PKS_PP"/>
    <property type="match status" value="1"/>
</dbReference>
<evidence type="ECO:0000256" key="4">
    <source>
        <dbReference type="SAM" id="SignalP"/>
    </source>
</evidence>
<protein>
    <recommendedName>
        <fullName evidence="5">Carrier domain-containing protein</fullName>
    </recommendedName>
</protein>
<organism evidence="6 7">
    <name type="scientific">Dimargaris cristalligena</name>
    <dbReference type="NCBI Taxonomy" id="215637"/>
    <lineage>
        <taxon>Eukaryota</taxon>
        <taxon>Fungi</taxon>
        <taxon>Fungi incertae sedis</taxon>
        <taxon>Zoopagomycota</taxon>
        <taxon>Kickxellomycotina</taxon>
        <taxon>Dimargaritomycetes</taxon>
        <taxon>Dimargaritales</taxon>
        <taxon>Dimargaritaceae</taxon>
        <taxon>Dimargaris</taxon>
    </lineage>
</organism>
<proteinExistence type="predicted"/>
<dbReference type="SUPFAM" id="SSF52777">
    <property type="entry name" value="CoA-dependent acyltransferases"/>
    <property type="match status" value="2"/>
</dbReference>
<keyword evidence="2" id="KW-0597">Phosphoprotein</keyword>
<dbReference type="PROSITE" id="PS00012">
    <property type="entry name" value="PHOSPHOPANTETHEINE"/>
    <property type="match status" value="1"/>
</dbReference>
<dbReference type="PROSITE" id="PS50075">
    <property type="entry name" value="CARRIER"/>
    <property type="match status" value="1"/>
</dbReference>
<dbReference type="GO" id="GO:0043041">
    <property type="term" value="P:amino acid activation for nonribosomal peptide biosynthetic process"/>
    <property type="evidence" value="ECO:0007669"/>
    <property type="project" value="TreeGrafter"/>
</dbReference>
<feature type="domain" description="Carrier" evidence="5">
    <location>
        <begin position="293"/>
        <end position="369"/>
    </location>
</feature>
<dbReference type="InterPro" id="IPR020806">
    <property type="entry name" value="PKS_PP-bd"/>
</dbReference>
<dbReference type="GO" id="GO:0005737">
    <property type="term" value="C:cytoplasm"/>
    <property type="evidence" value="ECO:0007669"/>
    <property type="project" value="TreeGrafter"/>
</dbReference>
<keyword evidence="3" id="KW-0436">Ligase</keyword>
<accession>A0A4P9ZTI7</accession>
<dbReference type="GO" id="GO:0031177">
    <property type="term" value="F:phosphopantetheine binding"/>
    <property type="evidence" value="ECO:0007669"/>
    <property type="project" value="InterPro"/>
</dbReference>
<dbReference type="Proteomes" id="UP000268162">
    <property type="component" value="Unassembled WGS sequence"/>
</dbReference>
<dbReference type="InterPro" id="IPR009081">
    <property type="entry name" value="PP-bd_ACP"/>
</dbReference>
<feature type="non-terminal residue" evidence="6">
    <location>
        <position position="799"/>
    </location>
</feature>
<feature type="chain" id="PRO_5020387117" description="Carrier domain-containing protein" evidence="4">
    <location>
        <begin position="20"/>
        <end position="799"/>
    </location>
</feature>
<dbReference type="SMART" id="SM01294">
    <property type="entry name" value="PKS_PP_betabranch"/>
    <property type="match status" value="1"/>
</dbReference>
<dbReference type="InterPro" id="IPR036736">
    <property type="entry name" value="ACP-like_sf"/>
</dbReference>
<evidence type="ECO:0000259" key="5">
    <source>
        <dbReference type="PROSITE" id="PS50075"/>
    </source>
</evidence>
<dbReference type="Gene3D" id="3.30.559.10">
    <property type="entry name" value="Chloramphenicol acetyltransferase-like domain"/>
    <property type="match status" value="1"/>
</dbReference>
<reference evidence="7" key="1">
    <citation type="journal article" date="2018" name="Nat. Microbiol.">
        <title>Leveraging single-cell genomics to expand the fungal tree of life.</title>
        <authorList>
            <person name="Ahrendt S.R."/>
            <person name="Quandt C.A."/>
            <person name="Ciobanu D."/>
            <person name="Clum A."/>
            <person name="Salamov A."/>
            <person name="Andreopoulos B."/>
            <person name="Cheng J.F."/>
            <person name="Woyke T."/>
            <person name="Pelin A."/>
            <person name="Henrissat B."/>
            <person name="Reynolds N.K."/>
            <person name="Benny G.L."/>
            <person name="Smith M.E."/>
            <person name="James T.Y."/>
            <person name="Grigoriev I.V."/>
        </authorList>
    </citation>
    <scope>NUCLEOTIDE SEQUENCE [LARGE SCALE GENOMIC DNA]</scope>
    <source>
        <strain evidence="7">RSA 468</strain>
    </source>
</reference>
<evidence type="ECO:0000256" key="2">
    <source>
        <dbReference type="ARBA" id="ARBA00022553"/>
    </source>
</evidence>
<name>A0A4P9ZTI7_9FUNG</name>
<dbReference type="STRING" id="215637.A0A4P9ZTI7"/>
<dbReference type="InterPro" id="IPR023213">
    <property type="entry name" value="CAT-like_dom_sf"/>
</dbReference>
<evidence type="ECO:0000313" key="7">
    <source>
        <dbReference type="Proteomes" id="UP000268162"/>
    </source>
</evidence>
<evidence type="ECO:0000256" key="1">
    <source>
        <dbReference type="ARBA" id="ARBA00022450"/>
    </source>
</evidence>
<dbReference type="PANTHER" id="PTHR45527:SF1">
    <property type="entry name" value="FATTY ACID SYNTHASE"/>
    <property type="match status" value="1"/>
</dbReference>
<dbReference type="Pfam" id="PF00668">
    <property type="entry name" value="Condensation"/>
    <property type="match status" value="1"/>
</dbReference>
<evidence type="ECO:0000256" key="3">
    <source>
        <dbReference type="ARBA" id="ARBA00022598"/>
    </source>
</evidence>
<dbReference type="AlphaFoldDB" id="A0A4P9ZTI7"/>
<dbReference type="InterPro" id="IPR042099">
    <property type="entry name" value="ANL_N_sf"/>
</dbReference>
<dbReference type="Pfam" id="PF00501">
    <property type="entry name" value="AMP-binding"/>
    <property type="match status" value="1"/>
</dbReference>
<sequence length="799" mass="88219">MSVAFDGLVLELLHGLCTGGTVVVPTENLVESLQSVDTAIIIPSFLSRLNPADYLNLKTIMVAGEPISAELCTQWARHCTLINGYGPTEATVSSNMAVITPDADISTGLPLTNVTNLVVNDKLRLVPVGVPGELLIGGIGLARGYQNLPKLTQAKFIDNPYGPGKIYRSGDSVRWLPNGTIEFLGRIDNQVKLHGYRIELEEIEHVAGSFTGLNNSVAKIVQETLVLYTSPAELDQAALLKHFSSRLSKKMVPQIIIPVAEFQLTTNGKLDRKALPSIDHLLNQPISRDFEEQPLSGIERGLRQAWAQVLQKDASQINATAHFFKIGGDSISAILLVSRFQQLGYQFTVPLVYQYPRLRQQAQYLQQETNTMLDNSLDSQVQAKGDTVLAQIHQRGIPLAQVEDIFPCIAVQGGLLMNLSSDPSMYLVQMAMKLTGQLDCDQLIQAWASVANQHSPLRTVFIESPSTLSQGFLQVVLSSLPTSWTIAVQPLDSLEAFFIENRQQGFTLQEHMVRNFVFPTADSQVYDIIITIHHSLMDGWSLPLLLQQWMVAYHNPKLAVSPPPTSFTAVVRYICQSDPTLAQAFWTDYLHNAKATPAPLLYPDYIGSPGHASYSTPLNISKAQLLQTTQTLGISIATLFRAAYALVLGRLLSQDDVTFGVILSGRNLNILAMDQVIGPCTNTVPCQVHLDKSHIRIWLQSLHKDQVNMIPFEHSQLTDIIQWNGLAQSGPLFHTLLGFENFPDLTSNQFSDLTLSDIYIHELTQYPLAINFVDQPSSIQVRVSYSTAVYSETSIAQLV</sequence>
<gene>
    <name evidence="6" type="ORF">BJ085DRAFT_19510</name>
</gene>